<dbReference type="KEGG" id="dfc:DFI_14625"/>
<comment type="similarity">
    <text evidence="4">Belongs to the peptidase M29 family.</text>
</comment>
<dbReference type="GO" id="GO:0004177">
    <property type="term" value="F:aminopeptidase activity"/>
    <property type="evidence" value="ECO:0007669"/>
    <property type="project" value="UniProtKB-KW"/>
</dbReference>
<geneLocation type="plasmid" evidence="11">
    <name>pdfi1</name>
</geneLocation>
<proteinExistence type="inferred from homology"/>
<evidence type="ECO:0000256" key="4">
    <source>
        <dbReference type="ARBA" id="ARBA00008236"/>
    </source>
</evidence>
<dbReference type="PANTHER" id="PTHR34448">
    <property type="entry name" value="AMINOPEPTIDASE"/>
    <property type="match status" value="1"/>
</dbReference>
<dbReference type="InterPro" id="IPR000787">
    <property type="entry name" value="Peptidase_M29"/>
</dbReference>
<dbReference type="PRINTS" id="PR00919">
    <property type="entry name" value="THERMOPTASE"/>
</dbReference>
<evidence type="ECO:0000256" key="2">
    <source>
        <dbReference type="ARBA" id="ARBA00001946"/>
    </source>
</evidence>
<dbReference type="Gene3D" id="3.40.1830.10">
    <property type="entry name" value="Thermophilic metalloprotease (M29)"/>
    <property type="match status" value="1"/>
</dbReference>
<protein>
    <submittedName>
        <fullName evidence="10">Aminopeptidase</fullName>
    </submittedName>
</protein>
<evidence type="ECO:0000313" key="10">
    <source>
        <dbReference type="EMBL" id="ASN82419.1"/>
    </source>
</evidence>
<evidence type="ECO:0000256" key="8">
    <source>
        <dbReference type="ARBA" id="ARBA00022801"/>
    </source>
</evidence>
<organism evidence="10 11">
    <name type="scientific">Deinococcus ficus</name>
    <dbReference type="NCBI Taxonomy" id="317577"/>
    <lineage>
        <taxon>Bacteria</taxon>
        <taxon>Thermotogati</taxon>
        <taxon>Deinococcota</taxon>
        <taxon>Deinococci</taxon>
        <taxon>Deinococcales</taxon>
        <taxon>Deinococcaceae</taxon>
        <taxon>Deinococcus</taxon>
    </lineage>
</organism>
<keyword evidence="10" id="KW-0614">Plasmid</keyword>
<name>A0A221T0L1_9DEIO</name>
<evidence type="ECO:0000256" key="6">
    <source>
        <dbReference type="ARBA" id="ARBA00022670"/>
    </source>
</evidence>
<dbReference type="GO" id="GO:0006508">
    <property type="term" value="P:proteolysis"/>
    <property type="evidence" value="ECO:0007669"/>
    <property type="project" value="UniProtKB-KW"/>
</dbReference>
<evidence type="ECO:0000256" key="3">
    <source>
        <dbReference type="ARBA" id="ARBA00001947"/>
    </source>
</evidence>
<reference evidence="10 11" key="1">
    <citation type="submission" date="2017-05" db="EMBL/GenBank/DDBJ databases">
        <title>The complete genome sequence of Deinococcus ficus isolated from the rhizosphere of the Ficus religiosa L. in Taiwan.</title>
        <authorList>
            <person name="Wu K.-M."/>
            <person name="Liao T.-L."/>
            <person name="Liu Y.-M."/>
            <person name="Young C.-C."/>
            <person name="Tsai S.-F."/>
        </authorList>
    </citation>
    <scope>NUCLEOTIDE SEQUENCE [LARGE SCALE GENOMIC DNA]</scope>
    <source>
        <strain evidence="10 11">CC-FR2-10</strain>
        <plasmid evidence="11">pdfi1</plasmid>
    </source>
</reference>
<keyword evidence="5 10" id="KW-0031">Aminopeptidase</keyword>
<keyword evidence="9" id="KW-0482">Metalloprotease</keyword>
<dbReference type="GO" id="GO:0046872">
    <property type="term" value="F:metal ion binding"/>
    <property type="evidence" value="ECO:0007669"/>
    <property type="project" value="UniProtKB-KW"/>
</dbReference>
<dbReference type="Pfam" id="PF02073">
    <property type="entry name" value="Peptidase_M29"/>
    <property type="match status" value="1"/>
</dbReference>
<dbReference type="InterPro" id="IPR035097">
    <property type="entry name" value="M29_N-terminal"/>
</dbReference>
<evidence type="ECO:0000256" key="7">
    <source>
        <dbReference type="ARBA" id="ARBA00022723"/>
    </source>
</evidence>
<dbReference type="SUPFAM" id="SSF144052">
    <property type="entry name" value="Thermophilic metalloprotease-like"/>
    <property type="match status" value="1"/>
</dbReference>
<evidence type="ECO:0000256" key="1">
    <source>
        <dbReference type="ARBA" id="ARBA00001941"/>
    </source>
</evidence>
<dbReference type="RefSeq" id="WP_027464007.1">
    <property type="nucleotide sequence ID" value="NZ_CP021082.1"/>
</dbReference>
<comment type="cofactor">
    <cofactor evidence="2">
        <name>Mg(2+)</name>
        <dbReference type="ChEBI" id="CHEBI:18420"/>
    </cofactor>
</comment>
<evidence type="ECO:0000256" key="9">
    <source>
        <dbReference type="ARBA" id="ARBA00023049"/>
    </source>
</evidence>
<gene>
    <name evidence="10" type="ORF">DFI_14625</name>
</gene>
<dbReference type="AlphaFoldDB" id="A0A221T0L1"/>
<keyword evidence="11" id="KW-1185">Reference proteome</keyword>
<keyword evidence="7" id="KW-0479">Metal-binding</keyword>
<dbReference type="EMBL" id="CP021082">
    <property type="protein sequence ID" value="ASN82419.1"/>
    <property type="molecule type" value="Genomic_DNA"/>
</dbReference>
<sequence length="411" mass="44666">MTAPFERRLERYAELLVRVGVNLQPGQRLLLSADLDAAPLARQVVRHAYLAGAPLVNVIWNDAESTRLRLLHAAPDTLADFPGWRAQLWQDTAERGDAFLHVTSEDPALLAGLAPDLVDRERRGRQRSLQGFADLMRRNAFPWCRAAAPAPAWAARVYPDLPAAQAVSRLWDAVFHANRVDLPDPVQAWRDHLAALEARAALLTARQYRAVHLRGPGTDLEVGLADGHVWVGGASPTPAGVPFAANMPTEEIFTAPHRTRVTGTVRATKPLSLSGTLVEGIEMRLEAGRIVHARADRGEEVLRRALDTDEGARFLGEVALVPGASPVAETGTLFLDSLYDENVACHLAFGYAFQENFAGGDQLTGDEVAARGGNDSLTHVDFMVGSADVTVDGLRVDGSREPLLRDGQWAF</sequence>
<evidence type="ECO:0000256" key="5">
    <source>
        <dbReference type="ARBA" id="ARBA00022438"/>
    </source>
</evidence>
<evidence type="ECO:0000313" key="11">
    <source>
        <dbReference type="Proteomes" id="UP000259030"/>
    </source>
</evidence>
<keyword evidence="6" id="KW-0645">Protease</keyword>
<keyword evidence="8" id="KW-0378">Hydrolase</keyword>
<comment type="cofactor">
    <cofactor evidence="1">
        <name>Co(2+)</name>
        <dbReference type="ChEBI" id="CHEBI:48828"/>
    </cofactor>
</comment>
<dbReference type="InterPro" id="IPR052170">
    <property type="entry name" value="M29_Exopeptidase"/>
</dbReference>
<dbReference type="Proteomes" id="UP000259030">
    <property type="component" value="Plasmid pDFI1"/>
</dbReference>
<comment type="cofactor">
    <cofactor evidence="3">
        <name>Zn(2+)</name>
        <dbReference type="ChEBI" id="CHEBI:29105"/>
    </cofactor>
</comment>
<dbReference type="GO" id="GO:0008237">
    <property type="term" value="F:metallopeptidase activity"/>
    <property type="evidence" value="ECO:0007669"/>
    <property type="project" value="UniProtKB-KW"/>
</dbReference>
<accession>A0A221T0L1</accession>
<dbReference type="PANTHER" id="PTHR34448:SF3">
    <property type="entry name" value="AMINOPEPTIDASE AMPS"/>
    <property type="match status" value="1"/>
</dbReference>